<evidence type="ECO:0000313" key="2">
    <source>
        <dbReference type="EMBL" id="KZW00415.1"/>
    </source>
</evidence>
<dbReference type="Proteomes" id="UP000077266">
    <property type="component" value="Unassembled WGS sequence"/>
</dbReference>
<sequence length="156" mass="16353">MVSLRSLGLVLAAATSALAALPASGNYLIGSVGPGVVNRYLNAVQGQTAPGTQWNILLLRSVSAPPSGLYIFTSLVQPNMTLGQDSTGNAVVVQNSAIVFNVTEVKPKLFTILPQGRNNALTAQDQFTQPILLRPFQANGFSNGFQLFGFTPASCS</sequence>
<feature type="chain" id="PRO_5007862944" evidence="1">
    <location>
        <begin position="20"/>
        <end position="156"/>
    </location>
</feature>
<keyword evidence="3" id="KW-1185">Reference proteome</keyword>
<protein>
    <submittedName>
        <fullName evidence="2">Uncharacterized protein</fullName>
    </submittedName>
</protein>
<reference evidence="2 3" key="1">
    <citation type="journal article" date="2016" name="Mol. Biol. Evol.">
        <title>Comparative Genomics of Early-Diverging Mushroom-Forming Fungi Provides Insights into the Origins of Lignocellulose Decay Capabilities.</title>
        <authorList>
            <person name="Nagy L.G."/>
            <person name="Riley R."/>
            <person name="Tritt A."/>
            <person name="Adam C."/>
            <person name="Daum C."/>
            <person name="Floudas D."/>
            <person name="Sun H."/>
            <person name="Yadav J.S."/>
            <person name="Pangilinan J."/>
            <person name="Larsson K.H."/>
            <person name="Matsuura K."/>
            <person name="Barry K."/>
            <person name="Labutti K."/>
            <person name="Kuo R."/>
            <person name="Ohm R.A."/>
            <person name="Bhattacharya S.S."/>
            <person name="Shirouzu T."/>
            <person name="Yoshinaga Y."/>
            <person name="Martin F.M."/>
            <person name="Grigoriev I.V."/>
            <person name="Hibbett D.S."/>
        </authorList>
    </citation>
    <scope>NUCLEOTIDE SEQUENCE [LARGE SCALE GENOMIC DNA]</scope>
    <source>
        <strain evidence="2 3">HHB12029</strain>
    </source>
</reference>
<keyword evidence="1" id="KW-0732">Signal</keyword>
<proteinExistence type="predicted"/>
<organism evidence="2 3">
    <name type="scientific">Exidia glandulosa HHB12029</name>
    <dbReference type="NCBI Taxonomy" id="1314781"/>
    <lineage>
        <taxon>Eukaryota</taxon>
        <taxon>Fungi</taxon>
        <taxon>Dikarya</taxon>
        <taxon>Basidiomycota</taxon>
        <taxon>Agaricomycotina</taxon>
        <taxon>Agaricomycetes</taxon>
        <taxon>Auriculariales</taxon>
        <taxon>Exidiaceae</taxon>
        <taxon>Exidia</taxon>
    </lineage>
</organism>
<dbReference type="AlphaFoldDB" id="A0A165N9F0"/>
<dbReference type="EMBL" id="KV425901">
    <property type="protein sequence ID" value="KZW00415.1"/>
    <property type="molecule type" value="Genomic_DNA"/>
</dbReference>
<dbReference type="InParanoid" id="A0A165N9F0"/>
<feature type="signal peptide" evidence="1">
    <location>
        <begin position="1"/>
        <end position="19"/>
    </location>
</feature>
<accession>A0A165N9F0</accession>
<name>A0A165N9F0_EXIGL</name>
<evidence type="ECO:0000313" key="3">
    <source>
        <dbReference type="Proteomes" id="UP000077266"/>
    </source>
</evidence>
<evidence type="ECO:0000256" key="1">
    <source>
        <dbReference type="SAM" id="SignalP"/>
    </source>
</evidence>
<gene>
    <name evidence="2" type="ORF">EXIGLDRAFT_745664</name>
</gene>